<dbReference type="RefSeq" id="YP_002221370.1">
    <property type="nucleotide sequence ID" value="NC_011212.1"/>
</dbReference>
<keyword evidence="1" id="KW-0472">Membrane</keyword>
<evidence type="ECO:0000256" key="1">
    <source>
        <dbReference type="SAM" id="Phobius"/>
    </source>
</evidence>
<accession>B5SQ62</accession>
<protein>
    <recommendedName>
        <fullName evidence="3">Ribosomal protein L5</fullName>
    </recommendedName>
</protein>
<feature type="transmembrane region" description="Helical" evidence="1">
    <location>
        <begin position="45"/>
        <end position="67"/>
    </location>
</feature>
<geneLocation type="mitochondrion" evidence="2"/>
<dbReference type="GeneID" id="6904316"/>
<proteinExistence type="predicted"/>
<evidence type="ECO:0008006" key="3">
    <source>
        <dbReference type="Google" id="ProtNLM"/>
    </source>
</evidence>
<keyword evidence="2" id="KW-0496">Mitochondrion</keyword>
<dbReference type="AlphaFoldDB" id="B5SQ62"/>
<keyword evidence="1" id="KW-1133">Transmembrane helix</keyword>
<reference evidence="2" key="1">
    <citation type="journal article" date="2008" name="Curr. Biol.">
        <title>Organelles in Blastocystis that blur the distinction between mitochondria and hydrogenosomes.</title>
        <authorList>
            <person name="Stechmann A."/>
            <person name="Hamblin K."/>
            <person name="Perez-Brocal V."/>
            <person name="Gaston D."/>
            <person name="Richmond G.S."/>
            <person name="van der Giezen M."/>
            <person name="Clark C.G."/>
            <person name="Roger A.J."/>
        </authorList>
    </citation>
    <scope>NUCLEOTIDE SEQUENCE</scope>
    <source>
        <strain evidence="2">DMP/02-328</strain>
    </source>
</reference>
<dbReference type="InterPro" id="IPR022803">
    <property type="entry name" value="Ribosomal_uL5_dom_sf"/>
</dbReference>
<reference evidence="2" key="2">
    <citation type="journal article" date="2016" name="Genome Biol. Evol.">
        <title>Blastocystis mitochondrial genomes appear to show multiple independent gains and losses of start and stop codons.</title>
        <authorList>
            <person name="Jacob A.S."/>
            <person name="Andersen L.O."/>
            <person name="Pavinski Bitar P."/>
            <person name="Richards V.P."/>
            <person name="Shah S."/>
            <person name="Stanhope M.J."/>
            <person name="Stensvold C.R."/>
            <person name="Clark C.G."/>
        </authorList>
    </citation>
    <scope>NUCLEOTIDE SEQUENCE</scope>
    <source>
        <strain evidence="2">DMP/02-328</strain>
    </source>
</reference>
<dbReference type="SUPFAM" id="SSF55282">
    <property type="entry name" value="RL5-like"/>
    <property type="match status" value="1"/>
</dbReference>
<dbReference type="EMBL" id="EF494739">
    <property type="protein sequence ID" value="ACH86053.1"/>
    <property type="molecule type" value="Genomic_DNA"/>
</dbReference>
<feature type="transmembrane region" description="Helical" evidence="1">
    <location>
        <begin position="79"/>
        <end position="99"/>
    </location>
</feature>
<name>B5SQ62_9STRA</name>
<keyword evidence="1" id="KW-0812">Transmembrane</keyword>
<sequence length="175" mass="21412">MIQYYFQQINHNRYLKMLYKTPYQISNIDRISMFIRFDTQLNNKFIVLCSFFLFKTTLFKTGHYIVINKKTKQILGLNYYFTKQLIINFFNIFLLNLLIQPEIQNSINLTSFDSDANFNFTIINSNCYFFERILINQFYKRALQSCNFHITIKFKKNQNIYDHILLLNFFKFYFS</sequence>
<organism evidence="2">
    <name type="scientific">Blastocystis sp. DMP/02-328</name>
    <dbReference type="NCBI Taxonomy" id="463136"/>
    <lineage>
        <taxon>Eukaryota</taxon>
        <taxon>Sar</taxon>
        <taxon>Stramenopiles</taxon>
        <taxon>Bigyra</taxon>
        <taxon>Opalozoa</taxon>
        <taxon>Opalinata</taxon>
        <taxon>Blastocystidae</taxon>
        <taxon>Blastocystis</taxon>
    </lineage>
</organism>
<evidence type="ECO:0000313" key="2">
    <source>
        <dbReference type="EMBL" id="ACH86053.1"/>
    </source>
</evidence>